<keyword evidence="4" id="KW-1185">Reference proteome</keyword>
<dbReference type="AlphaFoldDB" id="A0AA86RF73"/>
<comment type="caution">
    <text evidence="2">The sequence shown here is derived from an EMBL/GenBank/DDBJ whole genome shotgun (WGS) entry which is preliminary data.</text>
</comment>
<evidence type="ECO:0000313" key="3">
    <source>
        <dbReference type="EMBL" id="CAL5983362.1"/>
    </source>
</evidence>
<sequence>MNPIIPSFQISLGGIIGGSVLGSVLTVILLVGAIRQHFAKQVDNSLFGEFPVASIVFHILITIFVSIGIIFTGSTTGSALIGVGCSMYFLKVCSICCCNPELEAFRNKRTASETEQFLQKMRLTMPKAWFSIECYHMHTYTTTDSKGNRTTHTEKVVTYRETRYVNITGVVDSTPALYLVGSAPLILLSLREQISWIGNSQNILNALKAKAYDDNRYRDTHCSVDFSIHVPGLTAENFLQRGSYPAWINANNLRLSILFQYDCLYLGFMRSVIPHTYLPIVKACSLEKYESNNQPDVQPQISQVQLPVLDEFFTIHENQITLPQILEENNQPLITDIRPDYLDSFHQIKPLVYDTYTGPQQNQPNQPTNTNELVLQPATVENKMII</sequence>
<feature type="transmembrane region" description="Helical" evidence="1">
    <location>
        <begin position="46"/>
        <end position="71"/>
    </location>
</feature>
<evidence type="ECO:0000313" key="4">
    <source>
        <dbReference type="Proteomes" id="UP001642409"/>
    </source>
</evidence>
<evidence type="ECO:0000256" key="1">
    <source>
        <dbReference type="SAM" id="Phobius"/>
    </source>
</evidence>
<dbReference type="EMBL" id="CAXDID020000015">
    <property type="protein sequence ID" value="CAL5983362.1"/>
    <property type="molecule type" value="Genomic_DNA"/>
</dbReference>
<keyword evidence="1" id="KW-0472">Membrane</keyword>
<reference evidence="2" key="1">
    <citation type="submission" date="2023-06" db="EMBL/GenBank/DDBJ databases">
        <authorList>
            <person name="Kurt Z."/>
        </authorList>
    </citation>
    <scope>NUCLEOTIDE SEQUENCE</scope>
</reference>
<organism evidence="2">
    <name type="scientific">Hexamita inflata</name>
    <dbReference type="NCBI Taxonomy" id="28002"/>
    <lineage>
        <taxon>Eukaryota</taxon>
        <taxon>Metamonada</taxon>
        <taxon>Diplomonadida</taxon>
        <taxon>Hexamitidae</taxon>
        <taxon>Hexamitinae</taxon>
        <taxon>Hexamita</taxon>
    </lineage>
</organism>
<reference evidence="3 4" key="2">
    <citation type="submission" date="2024-07" db="EMBL/GenBank/DDBJ databases">
        <authorList>
            <person name="Akdeniz Z."/>
        </authorList>
    </citation>
    <scope>NUCLEOTIDE SEQUENCE [LARGE SCALE GENOMIC DNA]</scope>
</reference>
<name>A0AA86RF73_9EUKA</name>
<dbReference type="Proteomes" id="UP001642409">
    <property type="component" value="Unassembled WGS sequence"/>
</dbReference>
<keyword evidence="1 2" id="KW-0812">Transmembrane</keyword>
<keyword evidence="1" id="KW-1133">Transmembrane helix</keyword>
<accession>A0AA86RF73</accession>
<gene>
    <name evidence="2" type="ORF">HINF_LOCUS64491</name>
    <name evidence="3" type="ORF">HINF_LOCUS7592</name>
</gene>
<dbReference type="EMBL" id="CATOUU010001174">
    <property type="protein sequence ID" value="CAI9976846.1"/>
    <property type="molecule type" value="Genomic_DNA"/>
</dbReference>
<proteinExistence type="predicted"/>
<evidence type="ECO:0000313" key="2">
    <source>
        <dbReference type="EMBL" id="CAI9976846.1"/>
    </source>
</evidence>
<feature type="transmembrane region" description="Helical" evidence="1">
    <location>
        <begin position="12"/>
        <end position="34"/>
    </location>
</feature>
<protein>
    <submittedName>
        <fullName evidence="2">Transmembrane domain-containing protein</fullName>
    </submittedName>
    <submittedName>
        <fullName evidence="3">Transmembrane_domain-containing protein</fullName>
    </submittedName>
</protein>